<organism evidence="2 3">
    <name type="scientific">Conservatibacter flavescens</name>
    <dbReference type="NCBI Taxonomy" id="28161"/>
    <lineage>
        <taxon>Bacteria</taxon>
        <taxon>Pseudomonadati</taxon>
        <taxon>Pseudomonadota</taxon>
        <taxon>Gammaproteobacteria</taxon>
        <taxon>Pasteurellales</taxon>
        <taxon>Pasteurellaceae</taxon>
        <taxon>Conservatibacter</taxon>
    </lineage>
</organism>
<feature type="transmembrane region" description="Helical" evidence="1">
    <location>
        <begin position="46"/>
        <end position="64"/>
    </location>
</feature>
<dbReference type="Proteomes" id="UP000229329">
    <property type="component" value="Unassembled WGS sequence"/>
</dbReference>
<dbReference type="AlphaFoldDB" id="A0A2M8RZ96"/>
<keyword evidence="1" id="KW-0812">Transmembrane</keyword>
<protein>
    <submittedName>
        <fullName evidence="2">Uncharacterized protein</fullName>
    </submittedName>
</protein>
<dbReference type="RefSeq" id="WP_207761373.1">
    <property type="nucleotide sequence ID" value="NZ_PHHA01000045.1"/>
</dbReference>
<accession>A0A2M8RZ96</accession>
<sequence length="66" mass="7537">QHSTAQPAKILPFGLSHFLFLSAFASFSFYPFLFNSFAFFTALYNPFPYGDLFLLISASLFLFVRP</sequence>
<evidence type="ECO:0000313" key="2">
    <source>
        <dbReference type="EMBL" id="PJG84215.1"/>
    </source>
</evidence>
<keyword evidence="1" id="KW-0472">Membrane</keyword>
<evidence type="ECO:0000313" key="3">
    <source>
        <dbReference type="Proteomes" id="UP000229329"/>
    </source>
</evidence>
<keyword evidence="3" id="KW-1185">Reference proteome</keyword>
<feature type="non-terminal residue" evidence="2">
    <location>
        <position position="1"/>
    </location>
</feature>
<gene>
    <name evidence="2" type="ORF">CVP05_12480</name>
</gene>
<evidence type="ECO:0000256" key="1">
    <source>
        <dbReference type="SAM" id="Phobius"/>
    </source>
</evidence>
<comment type="caution">
    <text evidence="2">The sequence shown here is derived from an EMBL/GenBank/DDBJ whole genome shotgun (WGS) entry which is preliminary data.</text>
</comment>
<keyword evidence="1" id="KW-1133">Transmembrane helix</keyword>
<reference evidence="2 3" key="1">
    <citation type="submission" date="2017-11" db="EMBL/GenBank/DDBJ databases">
        <title>Reclassification of Bisgaard taxon 7 as Conservatibacter flavescens gen. nov., sp. nov.</title>
        <authorList>
            <person name="Christensen H."/>
        </authorList>
    </citation>
    <scope>NUCLEOTIDE SEQUENCE [LARGE SCALE GENOMIC DNA]</scope>
    <source>
        <strain evidence="2 3">7_4</strain>
    </source>
</reference>
<feature type="transmembrane region" description="Helical" evidence="1">
    <location>
        <begin position="12"/>
        <end position="34"/>
    </location>
</feature>
<name>A0A2M8RZ96_9PAST</name>
<proteinExistence type="predicted"/>
<dbReference type="EMBL" id="PHHA01000045">
    <property type="protein sequence ID" value="PJG84215.1"/>
    <property type="molecule type" value="Genomic_DNA"/>
</dbReference>